<comment type="caution">
    <text evidence="2">The sequence shown here is derived from an EMBL/GenBank/DDBJ whole genome shotgun (WGS) entry which is preliminary data.</text>
</comment>
<feature type="compositionally biased region" description="Basic and acidic residues" evidence="1">
    <location>
        <begin position="141"/>
        <end position="152"/>
    </location>
</feature>
<evidence type="ECO:0000256" key="1">
    <source>
        <dbReference type="SAM" id="MobiDB-lite"/>
    </source>
</evidence>
<feature type="compositionally biased region" description="Gly residues" evidence="1">
    <location>
        <begin position="8"/>
        <end position="23"/>
    </location>
</feature>
<evidence type="ECO:0000313" key="3">
    <source>
        <dbReference type="Proteomes" id="UP001153269"/>
    </source>
</evidence>
<feature type="region of interest" description="Disordered" evidence="1">
    <location>
        <begin position="133"/>
        <end position="164"/>
    </location>
</feature>
<name>A0A9N7UHV7_PLEPL</name>
<proteinExistence type="predicted"/>
<accession>A0A9N7UHV7</accession>
<gene>
    <name evidence="2" type="ORF">PLEPLA_LOCUS19195</name>
</gene>
<feature type="region of interest" description="Disordered" evidence="1">
    <location>
        <begin position="1"/>
        <end position="73"/>
    </location>
</feature>
<dbReference type="AlphaFoldDB" id="A0A9N7UHV7"/>
<feature type="compositionally biased region" description="Polar residues" evidence="1">
    <location>
        <begin position="155"/>
        <end position="164"/>
    </location>
</feature>
<reference evidence="2" key="1">
    <citation type="submission" date="2020-03" db="EMBL/GenBank/DDBJ databases">
        <authorList>
            <person name="Weist P."/>
        </authorList>
    </citation>
    <scope>NUCLEOTIDE SEQUENCE</scope>
</reference>
<keyword evidence="3" id="KW-1185">Reference proteome</keyword>
<evidence type="ECO:0008006" key="4">
    <source>
        <dbReference type="Google" id="ProtNLM"/>
    </source>
</evidence>
<dbReference type="EMBL" id="CADEAL010001316">
    <property type="protein sequence ID" value="CAB1431196.1"/>
    <property type="molecule type" value="Genomic_DNA"/>
</dbReference>
<protein>
    <recommendedName>
        <fullName evidence="4">WH2 domain-containing protein</fullName>
    </recommendedName>
</protein>
<dbReference type="Proteomes" id="UP001153269">
    <property type="component" value="Unassembled WGS sequence"/>
</dbReference>
<evidence type="ECO:0000313" key="2">
    <source>
        <dbReference type="EMBL" id="CAB1431196.1"/>
    </source>
</evidence>
<sequence length="164" mass="17312">MTREANGGASGGANGGASGGEPDGGLTPIQDELGSRRSRVCSSRMPLPPPGGPLPPPTVSQANTIPPKLNREEVKGRGALLSDIAKSTKLRNVSVVNDCSAPLLDSKIQTPKSQSPSTEHPYIRLYQYLHQQPSLQGAASEEQKKMADEERSALSLESKTTNLL</sequence>
<feature type="compositionally biased region" description="Pro residues" evidence="1">
    <location>
        <begin position="46"/>
        <end position="58"/>
    </location>
</feature>
<organism evidence="2 3">
    <name type="scientific">Pleuronectes platessa</name>
    <name type="common">European plaice</name>
    <dbReference type="NCBI Taxonomy" id="8262"/>
    <lineage>
        <taxon>Eukaryota</taxon>
        <taxon>Metazoa</taxon>
        <taxon>Chordata</taxon>
        <taxon>Craniata</taxon>
        <taxon>Vertebrata</taxon>
        <taxon>Euteleostomi</taxon>
        <taxon>Actinopterygii</taxon>
        <taxon>Neopterygii</taxon>
        <taxon>Teleostei</taxon>
        <taxon>Neoteleostei</taxon>
        <taxon>Acanthomorphata</taxon>
        <taxon>Carangaria</taxon>
        <taxon>Pleuronectiformes</taxon>
        <taxon>Pleuronectoidei</taxon>
        <taxon>Pleuronectidae</taxon>
        <taxon>Pleuronectes</taxon>
    </lineage>
</organism>